<dbReference type="RefSeq" id="WP_379749517.1">
    <property type="nucleotide sequence ID" value="NZ_JBHTCP010000016.1"/>
</dbReference>
<keyword evidence="1 3" id="KW-0145">Chemotaxis</keyword>
<name>A0ABW2NS97_9BACL</name>
<dbReference type="PANTHER" id="PTHR35147">
    <property type="entry name" value="CHEMORECEPTOR GLUTAMINE DEAMIDASE CHED-RELATED"/>
    <property type="match status" value="1"/>
</dbReference>
<dbReference type="InterPro" id="IPR011324">
    <property type="entry name" value="Cytotoxic_necrot_fac-like_cat"/>
</dbReference>
<evidence type="ECO:0000313" key="5">
    <source>
        <dbReference type="Proteomes" id="UP001596549"/>
    </source>
</evidence>
<evidence type="ECO:0000256" key="3">
    <source>
        <dbReference type="HAMAP-Rule" id="MF_01440"/>
    </source>
</evidence>
<evidence type="ECO:0000256" key="1">
    <source>
        <dbReference type="ARBA" id="ARBA00022500"/>
    </source>
</evidence>
<dbReference type="PANTHER" id="PTHR35147:SF1">
    <property type="entry name" value="CHEMORECEPTOR GLUTAMINE DEAMIDASE CHED-RELATED"/>
    <property type="match status" value="1"/>
</dbReference>
<proteinExistence type="inferred from homology"/>
<dbReference type="Gene3D" id="3.30.1330.200">
    <property type="match status" value="1"/>
</dbReference>
<dbReference type="InterPro" id="IPR005659">
    <property type="entry name" value="Chemorcpt_Glu_NH3ase_CheD"/>
</dbReference>
<accession>A0ABW2NS97</accession>
<evidence type="ECO:0000256" key="2">
    <source>
        <dbReference type="ARBA" id="ARBA00022801"/>
    </source>
</evidence>
<keyword evidence="2 3" id="KW-0378">Hydrolase</keyword>
<gene>
    <name evidence="3" type="primary">cheD</name>
    <name evidence="4" type="ORF">ACFQPF_10910</name>
</gene>
<keyword evidence="5" id="KW-1185">Reference proteome</keyword>
<comment type="catalytic activity">
    <reaction evidence="3">
        <text>L-glutaminyl-[protein] + H2O = L-glutamyl-[protein] + NH4(+)</text>
        <dbReference type="Rhea" id="RHEA:16441"/>
        <dbReference type="Rhea" id="RHEA-COMP:10207"/>
        <dbReference type="Rhea" id="RHEA-COMP:10208"/>
        <dbReference type="ChEBI" id="CHEBI:15377"/>
        <dbReference type="ChEBI" id="CHEBI:28938"/>
        <dbReference type="ChEBI" id="CHEBI:29973"/>
        <dbReference type="ChEBI" id="CHEBI:30011"/>
        <dbReference type="EC" id="3.5.1.44"/>
    </reaction>
</comment>
<organism evidence="4 5">
    <name type="scientific">Fictibacillus iocasae</name>
    <dbReference type="NCBI Taxonomy" id="2715437"/>
    <lineage>
        <taxon>Bacteria</taxon>
        <taxon>Bacillati</taxon>
        <taxon>Bacillota</taxon>
        <taxon>Bacilli</taxon>
        <taxon>Bacillales</taxon>
        <taxon>Fictibacillaceae</taxon>
        <taxon>Fictibacillus</taxon>
    </lineage>
</organism>
<comment type="caution">
    <text evidence="4">The sequence shown here is derived from an EMBL/GenBank/DDBJ whole genome shotgun (WGS) entry which is preliminary data.</text>
</comment>
<reference evidence="5" key="1">
    <citation type="journal article" date="2019" name="Int. J. Syst. Evol. Microbiol.">
        <title>The Global Catalogue of Microorganisms (GCM) 10K type strain sequencing project: providing services to taxonomists for standard genome sequencing and annotation.</title>
        <authorList>
            <consortium name="The Broad Institute Genomics Platform"/>
            <consortium name="The Broad Institute Genome Sequencing Center for Infectious Disease"/>
            <person name="Wu L."/>
            <person name="Ma J."/>
        </authorList>
    </citation>
    <scope>NUCLEOTIDE SEQUENCE [LARGE SCALE GENOMIC DNA]</scope>
    <source>
        <strain evidence="5">NBRC 106396</strain>
    </source>
</reference>
<dbReference type="CDD" id="cd16352">
    <property type="entry name" value="CheD"/>
    <property type="match status" value="1"/>
</dbReference>
<comment type="similarity">
    <text evidence="3">Belongs to the CheD family.</text>
</comment>
<dbReference type="HAMAP" id="MF_01440">
    <property type="entry name" value="CheD"/>
    <property type="match status" value="1"/>
</dbReference>
<dbReference type="Pfam" id="PF03975">
    <property type="entry name" value="CheD"/>
    <property type="match status" value="1"/>
</dbReference>
<evidence type="ECO:0000313" key="4">
    <source>
        <dbReference type="EMBL" id="MFC7372195.1"/>
    </source>
</evidence>
<dbReference type="SUPFAM" id="SSF64438">
    <property type="entry name" value="CNF1/YfiH-like putative cysteine hydrolases"/>
    <property type="match status" value="1"/>
</dbReference>
<dbReference type="Proteomes" id="UP001596549">
    <property type="component" value="Unassembled WGS sequence"/>
</dbReference>
<protein>
    <recommendedName>
        <fullName evidence="3">Probable chemoreceptor glutamine deamidase CheD</fullName>
        <ecNumber evidence="3">3.5.1.44</ecNumber>
    </recommendedName>
</protein>
<dbReference type="EMBL" id="JBHTCP010000016">
    <property type="protein sequence ID" value="MFC7372195.1"/>
    <property type="molecule type" value="Genomic_DNA"/>
</dbReference>
<dbReference type="InterPro" id="IPR038592">
    <property type="entry name" value="CheD-like_sf"/>
</dbReference>
<sequence>MNDVIKDVMKIGIAGIGTVKTPQKIRTAGLGSCVGVVLFDSSRQIGGMVHIMLPDSSIAKGDNFNEGKFADTGVKLLQILLAKEGARSLAAKLAGGAQMFQFSGGGDLMRIGPRNVEAVKHELAKLGIPILSEDTGGSCGRTIEFDPMNGELQVKTATRGISVI</sequence>
<dbReference type="EC" id="3.5.1.44" evidence="3"/>
<comment type="function">
    <text evidence="3">Probably deamidates glutamine residues to glutamate on methyl-accepting chemotaxis receptors (MCPs), playing an important role in chemotaxis.</text>
</comment>